<reference evidence="3 4" key="1">
    <citation type="submission" date="2020-08" db="EMBL/GenBank/DDBJ databases">
        <authorList>
            <person name="Newling K."/>
            <person name="Davey J."/>
            <person name="Forrester S."/>
        </authorList>
    </citation>
    <scope>NUCLEOTIDE SEQUENCE [LARGE SCALE GENOMIC DNA]</scope>
    <source>
        <strain evidence="4">Crithidia deanei Carvalho (ATCC PRA-265)</strain>
    </source>
</reference>
<evidence type="ECO:0000313" key="3">
    <source>
        <dbReference type="EMBL" id="CAD2212875.1"/>
    </source>
</evidence>
<protein>
    <submittedName>
        <fullName evidence="3">Uncharacterized protein</fullName>
    </submittedName>
</protein>
<dbReference type="VEuPathDB" id="TriTrypDB:ADEAN_000028700"/>
<name>A0A7G2C029_9TRYP</name>
<organism evidence="3 4">
    <name type="scientific">Angomonas deanei</name>
    <dbReference type="NCBI Taxonomy" id="59799"/>
    <lineage>
        <taxon>Eukaryota</taxon>
        <taxon>Discoba</taxon>
        <taxon>Euglenozoa</taxon>
        <taxon>Kinetoplastea</taxon>
        <taxon>Metakinetoplastina</taxon>
        <taxon>Trypanosomatida</taxon>
        <taxon>Trypanosomatidae</taxon>
        <taxon>Strigomonadinae</taxon>
        <taxon>Angomonas</taxon>
    </lineage>
</organism>
<dbReference type="EMBL" id="LR877145">
    <property type="protein sequence ID" value="CAD2212875.1"/>
    <property type="molecule type" value="Genomic_DNA"/>
</dbReference>
<evidence type="ECO:0000256" key="2">
    <source>
        <dbReference type="SAM" id="Phobius"/>
    </source>
</evidence>
<accession>A0A7G2C029</accession>
<keyword evidence="2" id="KW-1133">Transmembrane helix</keyword>
<dbReference type="Proteomes" id="UP000515908">
    <property type="component" value="Chromosome 01"/>
</dbReference>
<keyword evidence="4" id="KW-1185">Reference proteome</keyword>
<gene>
    <name evidence="3" type="ORF">ADEAN_000028700</name>
</gene>
<feature type="region of interest" description="Disordered" evidence="1">
    <location>
        <begin position="199"/>
        <end position="230"/>
    </location>
</feature>
<dbReference type="AlphaFoldDB" id="A0A7G2C029"/>
<keyword evidence="2" id="KW-0472">Membrane</keyword>
<evidence type="ECO:0000256" key="1">
    <source>
        <dbReference type="SAM" id="MobiDB-lite"/>
    </source>
</evidence>
<evidence type="ECO:0000313" key="4">
    <source>
        <dbReference type="Proteomes" id="UP000515908"/>
    </source>
</evidence>
<sequence length="259" mass="27960">MLRSKETPSSSFFAVIPNIPVGFTLVVLTFVENAVSPLPGLELGKAADPPDGANAVLVVGEKLAGVVSLFPPSFPAAPGELLGGWNTKEGAPADGSPLFLSGALVLVCPKPLGAEKIFFPFLPPKRGEQATLGAVSPILLSWRVGKERHPCSLPVDPRLFLPLRYTWGEKNWPVIPLCRKKASPCAYLPPPPSFSGLVQHPERPPRQASLPAAGGVASSRGRRRTGRPADQMWEGSSVRLVIRRKKTLFLFFVFIREMK</sequence>
<feature type="transmembrane region" description="Helical" evidence="2">
    <location>
        <begin position="12"/>
        <end position="31"/>
    </location>
</feature>
<proteinExistence type="predicted"/>
<keyword evidence="2" id="KW-0812">Transmembrane</keyword>